<organism evidence="12 13">
    <name type="scientific">Caenorhabditis angaria</name>
    <dbReference type="NCBI Taxonomy" id="860376"/>
    <lineage>
        <taxon>Eukaryota</taxon>
        <taxon>Metazoa</taxon>
        <taxon>Ecdysozoa</taxon>
        <taxon>Nematoda</taxon>
        <taxon>Chromadorea</taxon>
        <taxon>Rhabditida</taxon>
        <taxon>Rhabditina</taxon>
        <taxon>Rhabditomorpha</taxon>
        <taxon>Rhabditoidea</taxon>
        <taxon>Rhabditidae</taxon>
        <taxon>Peloderinae</taxon>
        <taxon>Caenorhabditis</taxon>
    </lineage>
</organism>
<reference evidence="12" key="1">
    <citation type="submission" date="2022-11" db="EMBL/GenBank/DDBJ databases">
        <authorList>
            <person name="Kikuchi T."/>
        </authorList>
    </citation>
    <scope>NUCLEOTIDE SEQUENCE</scope>
    <source>
        <strain evidence="12">PS1010</strain>
    </source>
</reference>
<feature type="transmembrane region" description="Helical" evidence="11">
    <location>
        <begin position="661"/>
        <end position="684"/>
    </location>
</feature>
<keyword evidence="13" id="KW-1185">Reference proteome</keyword>
<keyword evidence="6 11" id="KW-0812">Transmembrane</keyword>
<dbReference type="PANTHER" id="PTHR10766">
    <property type="entry name" value="TRANSMEMBRANE 9 SUPERFAMILY PROTEIN"/>
    <property type="match status" value="1"/>
</dbReference>
<feature type="transmembrane region" description="Helical" evidence="11">
    <location>
        <begin position="155"/>
        <end position="174"/>
    </location>
</feature>
<comment type="subcellular location">
    <subcellularLocation>
        <location evidence="2">Cytoplasm</location>
        <location evidence="2">Cytoskeleton</location>
    </subcellularLocation>
    <subcellularLocation>
        <location evidence="1">Membrane</location>
        <topology evidence="1">Multi-pass membrane protein</topology>
    </subcellularLocation>
</comment>
<dbReference type="OrthoDB" id="1666796at2759"/>
<dbReference type="AlphaFoldDB" id="A0A9P1J403"/>
<dbReference type="Proteomes" id="UP001152747">
    <property type="component" value="Unassembled WGS sequence"/>
</dbReference>
<comment type="similarity">
    <text evidence="3 11">Belongs to the nonaspanin (TM9SF) (TC 9.A.2) family.</text>
</comment>
<keyword evidence="10" id="KW-0206">Cytoskeleton</keyword>
<evidence type="ECO:0000256" key="10">
    <source>
        <dbReference type="ARBA" id="ARBA00023212"/>
    </source>
</evidence>
<feature type="transmembrane region" description="Helical" evidence="11">
    <location>
        <begin position="761"/>
        <end position="790"/>
    </location>
</feature>
<comment type="caution">
    <text evidence="12">The sequence shown here is derived from an EMBL/GenBank/DDBJ whole genome shotgun (WGS) entry which is preliminary data.</text>
</comment>
<gene>
    <name evidence="12" type="ORF">CAMP_LOCUS18489</name>
</gene>
<dbReference type="GO" id="GO:0016020">
    <property type="term" value="C:membrane"/>
    <property type="evidence" value="ECO:0007669"/>
    <property type="project" value="UniProtKB-SubCell"/>
</dbReference>
<dbReference type="PANTHER" id="PTHR10766:SF176">
    <property type="entry name" value="TRANSMEMBRANE 9 SUPERFAMILY MEMBER"/>
    <property type="match status" value="1"/>
</dbReference>
<feature type="transmembrane region" description="Helical" evidence="11">
    <location>
        <begin position="571"/>
        <end position="595"/>
    </location>
</feature>
<dbReference type="FunFam" id="1.20.5.520:FF:000001">
    <property type="entry name" value="Thymosin beta"/>
    <property type="match status" value="1"/>
</dbReference>
<feature type="transmembrane region" description="Helical" evidence="11">
    <location>
        <begin position="438"/>
        <end position="460"/>
    </location>
</feature>
<dbReference type="InterPro" id="IPR038386">
    <property type="entry name" value="Beta-thymosin_sf"/>
</dbReference>
<keyword evidence="9 11" id="KW-0472">Membrane</keyword>
<dbReference type="Gene3D" id="1.20.5.520">
    <property type="entry name" value="Single helix bin"/>
    <property type="match status" value="3"/>
</dbReference>
<keyword evidence="7" id="KW-0732">Signal</keyword>
<evidence type="ECO:0000256" key="4">
    <source>
        <dbReference type="ARBA" id="ARBA00009511"/>
    </source>
</evidence>
<keyword evidence="5" id="KW-0963">Cytoplasm</keyword>
<dbReference type="GO" id="GO:0072657">
    <property type="term" value="P:protein localization to membrane"/>
    <property type="evidence" value="ECO:0007669"/>
    <property type="project" value="TreeGrafter"/>
</dbReference>
<dbReference type="EMBL" id="CANHGI010000006">
    <property type="protein sequence ID" value="CAI5455852.1"/>
    <property type="molecule type" value="Genomic_DNA"/>
</dbReference>
<evidence type="ECO:0000256" key="8">
    <source>
        <dbReference type="ARBA" id="ARBA00022989"/>
    </source>
</evidence>
<comment type="similarity">
    <text evidence="4">Belongs to the thymosin beta family.</text>
</comment>
<keyword evidence="8 11" id="KW-1133">Transmembrane helix</keyword>
<dbReference type="GO" id="GO:0007015">
    <property type="term" value="P:actin filament organization"/>
    <property type="evidence" value="ECO:0007669"/>
    <property type="project" value="InterPro"/>
</dbReference>
<evidence type="ECO:0000256" key="6">
    <source>
        <dbReference type="ARBA" id="ARBA00022692"/>
    </source>
</evidence>
<evidence type="ECO:0000256" key="7">
    <source>
        <dbReference type="ARBA" id="ARBA00022729"/>
    </source>
</evidence>
<dbReference type="InterPro" id="IPR001152">
    <property type="entry name" value="Beta-thymosin"/>
</dbReference>
<sequence>MAAVSQLPKISQELAGAVRDGLELKKVETNEKNVLPTAEDVEVEKQLVERIHEIEHFDSSKLKSTPVQEKVVLPSQEDIQQERTHLELTDKIVNFTPENLKKTETSEKNVLPSPTDIAREKTVQMAASFDKANLHHVETIVSNDVKVMSLPNMHLVVFLALFGLTAAFYLPGLAPVNFCEVEKPNCPSNVSLFVNHLDSDRSVIPYEYHSFDFCTANEDESPVENLGQVLFGERIRPSPYSIKFLKDEQCKLVCDTKSYKKGDADSLAKLRLLQRAMTLNYQHHWIVDNMPITFCFKNQQNMDTCTTGFPVGCFVDEQGYQHDACVLNQKYSTPNNFYIFNHVDIEIYYRDMSNDANFLEHRIGGRIIRIDVKPRSIKHSSSSSLNCGETAEPLGLDAKSESGDITYSYSVKWIKTDIKWSSRWDYILKSMPHTNIQWFSIMNSLVIVLFLSGMVGMIIMRTLHRDIDRYNRLDTEEDAQEEFGWKLVHGDVFRTPRYPMLLSVFIGAGCQTLLMVSVTLVFACLGFLSPANRGSLITFALMFYVFFGVVAGYISARLYKTFEGIHWKTNLVMTSFLVPGILFTVFFFTNILLWTKGSSAAVPFGTLMVLLILWIFVSTPMTFVGAYFGFKKRGIEAPVRTNKIPRQVPEQTFYTKSLPGMLMGGILPFGCIFIQLFFILNSIWAHQTYYMFGFLFLVYLILIITCSEATILLAYFHLCAEDYHWWWRSFLTSGFTAVYLFIYCVHFFNTKLTISGTISTILYFSYTSIFVFMFFLMTGTIGFLATYYFVRKIYGSVKVD</sequence>
<dbReference type="GO" id="GO:0003785">
    <property type="term" value="F:actin monomer binding"/>
    <property type="evidence" value="ECO:0007669"/>
    <property type="project" value="InterPro"/>
</dbReference>
<evidence type="ECO:0000256" key="9">
    <source>
        <dbReference type="ARBA" id="ARBA00023136"/>
    </source>
</evidence>
<feature type="transmembrane region" description="Helical" evidence="11">
    <location>
        <begin position="607"/>
        <end position="630"/>
    </location>
</feature>
<feature type="transmembrane region" description="Helical" evidence="11">
    <location>
        <begin position="690"/>
        <end position="718"/>
    </location>
</feature>
<dbReference type="GO" id="GO:0005856">
    <property type="term" value="C:cytoskeleton"/>
    <property type="evidence" value="ECO:0007669"/>
    <property type="project" value="UniProtKB-SubCell"/>
</dbReference>
<evidence type="ECO:0000256" key="1">
    <source>
        <dbReference type="ARBA" id="ARBA00004141"/>
    </source>
</evidence>
<dbReference type="CDD" id="cd22059">
    <property type="entry name" value="WH2_BetaT"/>
    <property type="match status" value="1"/>
</dbReference>
<feature type="transmembrane region" description="Helical" evidence="11">
    <location>
        <begin position="534"/>
        <end position="559"/>
    </location>
</feature>
<proteinExistence type="inferred from homology"/>
<evidence type="ECO:0000313" key="13">
    <source>
        <dbReference type="Proteomes" id="UP001152747"/>
    </source>
</evidence>
<dbReference type="Pfam" id="PF02990">
    <property type="entry name" value="EMP70"/>
    <property type="match status" value="1"/>
</dbReference>
<accession>A0A9P1J403</accession>
<feature type="transmembrane region" description="Helical" evidence="11">
    <location>
        <begin position="501"/>
        <end position="528"/>
    </location>
</feature>
<feature type="transmembrane region" description="Helical" evidence="11">
    <location>
        <begin position="730"/>
        <end position="749"/>
    </location>
</feature>
<dbReference type="InterPro" id="IPR004240">
    <property type="entry name" value="EMP70"/>
</dbReference>
<protein>
    <recommendedName>
        <fullName evidence="11">Transmembrane 9 superfamily member</fullName>
    </recommendedName>
</protein>
<evidence type="ECO:0000256" key="5">
    <source>
        <dbReference type="ARBA" id="ARBA00022490"/>
    </source>
</evidence>
<evidence type="ECO:0000256" key="2">
    <source>
        <dbReference type="ARBA" id="ARBA00004245"/>
    </source>
</evidence>
<evidence type="ECO:0000256" key="11">
    <source>
        <dbReference type="RuleBase" id="RU363079"/>
    </source>
</evidence>
<evidence type="ECO:0000256" key="3">
    <source>
        <dbReference type="ARBA" id="ARBA00005227"/>
    </source>
</evidence>
<evidence type="ECO:0000313" key="12">
    <source>
        <dbReference type="EMBL" id="CAI5455852.1"/>
    </source>
</evidence>
<dbReference type="SMART" id="SM00152">
    <property type="entry name" value="THY"/>
    <property type="match status" value="3"/>
</dbReference>
<name>A0A9P1J403_9PELO</name>
<dbReference type="Pfam" id="PF01290">
    <property type="entry name" value="Thymosin"/>
    <property type="match status" value="3"/>
</dbReference>